<proteinExistence type="predicted"/>
<evidence type="ECO:0000313" key="2">
    <source>
        <dbReference type="Proteomes" id="UP000016944"/>
    </source>
</evidence>
<reference evidence="1 2" key="1">
    <citation type="journal article" date="2013" name="Genome Announc.">
        <title>Complete Genome Sequence of the Sesbania Symbiont and Rice Growth-Promoting Endophyte Rhizobium sp. Strain IRBG74.</title>
        <authorList>
            <person name="Crook M.B."/>
            <person name="Mitra S."/>
            <person name="Ane J.M."/>
            <person name="Sadowsky M.J."/>
            <person name="Gyaneshwar P."/>
        </authorList>
    </citation>
    <scope>NUCLEOTIDE SEQUENCE [LARGE SCALE GENOMIC DNA]</scope>
    <source>
        <strain evidence="1 2">IRBG74</strain>
    </source>
</reference>
<gene>
    <name evidence="1" type="ORF">BN877_II1638</name>
</gene>
<protein>
    <submittedName>
        <fullName evidence="1">Uncharacterized protein</fullName>
    </submittedName>
</protein>
<evidence type="ECO:0000313" key="1">
    <source>
        <dbReference type="EMBL" id="CDI11424.1"/>
    </source>
</evidence>
<name>U4Q2F2_9HYPH</name>
<dbReference type="HOGENOM" id="CLU_3332104_0_0_5"/>
<dbReference type="KEGG" id="rir:BN877_II1638"/>
<dbReference type="EMBL" id="HG518323">
    <property type="protein sequence ID" value="CDI11424.1"/>
    <property type="molecule type" value="Genomic_DNA"/>
</dbReference>
<dbReference type="Proteomes" id="UP000016944">
    <property type="component" value="Chromosome II"/>
</dbReference>
<accession>U4Q2F2</accession>
<dbReference type="AlphaFoldDB" id="U4Q2F2"/>
<sequence length="38" mass="4258">MVSFGYVEFSAVNSQLMADWRTEFFETGHIVSAKLSAT</sequence>
<organism evidence="1 2">
    <name type="scientific">Agrobacterium pusense</name>
    <dbReference type="NCBI Taxonomy" id="648995"/>
    <lineage>
        <taxon>Bacteria</taxon>
        <taxon>Pseudomonadati</taxon>
        <taxon>Pseudomonadota</taxon>
        <taxon>Alphaproteobacteria</taxon>
        <taxon>Hyphomicrobiales</taxon>
        <taxon>Rhizobiaceae</taxon>
        <taxon>Rhizobium/Agrobacterium group</taxon>
        <taxon>Agrobacterium</taxon>
    </lineage>
</organism>